<gene>
    <name evidence="3" type="ORF">Mlute_01286</name>
</gene>
<comment type="caution">
    <text evidence="3">The sequence shown here is derived from an EMBL/GenBank/DDBJ whole genome shotgun (WGS) entry which is preliminary data.</text>
</comment>
<protein>
    <recommendedName>
        <fullName evidence="2">GS catalytic domain-containing protein</fullName>
    </recommendedName>
</protein>
<dbReference type="Proteomes" id="UP000265800">
    <property type="component" value="Unassembled WGS sequence"/>
</dbReference>
<accession>A0A399ES13</accession>
<evidence type="ECO:0000259" key="2">
    <source>
        <dbReference type="PROSITE" id="PS51987"/>
    </source>
</evidence>
<dbReference type="PANTHER" id="PTHR42974">
    <property type="entry name" value="GLUTAMINE SYNTHETASE"/>
    <property type="match status" value="1"/>
</dbReference>
<organism evidence="3 4">
    <name type="scientific">Meiothermus luteus</name>
    <dbReference type="NCBI Taxonomy" id="2026184"/>
    <lineage>
        <taxon>Bacteria</taxon>
        <taxon>Thermotogati</taxon>
        <taxon>Deinococcota</taxon>
        <taxon>Deinococci</taxon>
        <taxon>Thermales</taxon>
        <taxon>Thermaceae</taxon>
        <taxon>Meiothermus</taxon>
    </lineage>
</organism>
<dbReference type="AlphaFoldDB" id="A0A399ES13"/>
<dbReference type="EMBL" id="QWKZ01000033">
    <property type="protein sequence ID" value="RIH86340.1"/>
    <property type="molecule type" value="Genomic_DNA"/>
</dbReference>
<dbReference type="InterPro" id="IPR014746">
    <property type="entry name" value="Gln_synth/guanido_kin_cat_dom"/>
</dbReference>
<evidence type="ECO:0000313" key="4">
    <source>
        <dbReference type="Proteomes" id="UP000265800"/>
    </source>
</evidence>
<proteinExistence type="inferred from homology"/>
<dbReference type="InterPro" id="IPR052725">
    <property type="entry name" value="GS_Type-3"/>
</dbReference>
<dbReference type="Gene3D" id="1.20.120.1560">
    <property type="match status" value="1"/>
</dbReference>
<dbReference type="PANTHER" id="PTHR42974:SF1">
    <property type="entry name" value="TYPE-3 GLUTAMINE SYNTHETASE"/>
    <property type="match status" value="1"/>
</dbReference>
<name>A0A399ES13_9DEIN</name>
<dbReference type="PROSITE" id="PS51987">
    <property type="entry name" value="GS_CATALYTIC"/>
    <property type="match status" value="1"/>
</dbReference>
<dbReference type="InterPro" id="IPR008146">
    <property type="entry name" value="Gln_synth_cat_dom"/>
</dbReference>
<dbReference type="Pfam" id="PF18318">
    <property type="entry name" value="Gln-synt_C-ter"/>
    <property type="match status" value="1"/>
</dbReference>
<sequence>MGASQSISFPITVINTIVADAIEQMVGALEAKLRKKASFEQAVLEVVRETYNQHKRIVFNGDGYSAAWHKEAAKRGLLNLRTAVDAIERFTDEKNIQLFSRLGVLSEREIHARQEIMYDIYFKQVNIEGETTEWIVQTQILPGALSYLAELSEIEVKSKAVQRTIQQVVEATDALSDALEKLKVQNAELGGDEVHEKAHHMRDNVLPAMAEVRKAADALERILADKYWPLPSYREMLFVK</sequence>
<reference evidence="3 4" key="1">
    <citation type="submission" date="2018-08" db="EMBL/GenBank/DDBJ databases">
        <title>Meiothermus luteus KCTC 52599 genome sequencing project.</title>
        <authorList>
            <person name="Da Costa M.S."/>
            <person name="Albuquerque L."/>
            <person name="Raposo P."/>
            <person name="Froufe H.J.C."/>
            <person name="Barroso C.S."/>
            <person name="Egas C."/>
        </authorList>
    </citation>
    <scope>NUCLEOTIDE SEQUENCE [LARGE SCALE GENOMIC DNA]</scope>
    <source>
        <strain evidence="3 4">KCTC 52599</strain>
    </source>
</reference>
<dbReference type="InterPro" id="IPR040577">
    <property type="entry name" value="Gln-synt_C"/>
</dbReference>
<keyword evidence="4" id="KW-1185">Reference proteome</keyword>
<evidence type="ECO:0000313" key="3">
    <source>
        <dbReference type="EMBL" id="RIH86340.1"/>
    </source>
</evidence>
<evidence type="ECO:0000256" key="1">
    <source>
        <dbReference type="PROSITE-ProRule" id="PRU01331"/>
    </source>
</evidence>
<comment type="similarity">
    <text evidence="1">Belongs to the glutamine synthetase family.</text>
</comment>
<dbReference type="GO" id="GO:0004356">
    <property type="term" value="F:glutamine synthetase activity"/>
    <property type="evidence" value="ECO:0007669"/>
    <property type="project" value="InterPro"/>
</dbReference>
<feature type="domain" description="GS catalytic" evidence="2">
    <location>
        <begin position="1"/>
        <end position="140"/>
    </location>
</feature>
<dbReference type="SUPFAM" id="SSF55931">
    <property type="entry name" value="Glutamine synthetase/guanido kinase"/>
    <property type="match status" value="1"/>
</dbReference>